<keyword evidence="2" id="KW-0436">Ligase</keyword>
<evidence type="ECO:0000256" key="1">
    <source>
        <dbReference type="ARBA" id="ARBA00008068"/>
    </source>
</evidence>
<evidence type="ECO:0000313" key="4">
    <source>
        <dbReference type="EMBL" id="EEF37625.1"/>
    </source>
</evidence>
<dbReference type="STRING" id="3988.B9SFL3"/>
<dbReference type="PANTHER" id="PTHR31901">
    <property type="entry name" value="GH3 DOMAIN-CONTAINING PROTEIN"/>
    <property type="match status" value="1"/>
</dbReference>
<sequence>MKQYYSKLKPYTGEVMILGGDYFASECPVGINFDIKQPPETTRLLCFQRLRTSSDEIGKAYEVVVITYRGFYRYRLGDIVRIVSLRNSSPEVEFLMRTPRTACNREKLDVRKGKFSDCDNKYCGSGRD</sequence>
<dbReference type="GO" id="GO:0016874">
    <property type="term" value="F:ligase activity"/>
    <property type="evidence" value="ECO:0007669"/>
    <property type="project" value="UniProtKB-KW"/>
</dbReference>
<protein>
    <recommendedName>
        <fullName evidence="3">GH3 middle domain-containing protein</fullName>
    </recommendedName>
</protein>
<feature type="domain" description="GH3 middle" evidence="3">
    <location>
        <begin position="56"/>
        <end position="97"/>
    </location>
</feature>
<dbReference type="Proteomes" id="UP000008311">
    <property type="component" value="Unassembled WGS sequence"/>
</dbReference>
<keyword evidence="5" id="KW-1185">Reference proteome</keyword>
<organism evidence="4 5">
    <name type="scientific">Ricinus communis</name>
    <name type="common">Castor bean</name>
    <dbReference type="NCBI Taxonomy" id="3988"/>
    <lineage>
        <taxon>Eukaryota</taxon>
        <taxon>Viridiplantae</taxon>
        <taxon>Streptophyta</taxon>
        <taxon>Embryophyta</taxon>
        <taxon>Tracheophyta</taxon>
        <taxon>Spermatophyta</taxon>
        <taxon>Magnoliopsida</taxon>
        <taxon>eudicotyledons</taxon>
        <taxon>Gunneridae</taxon>
        <taxon>Pentapetalae</taxon>
        <taxon>rosids</taxon>
        <taxon>fabids</taxon>
        <taxon>Malpighiales</taxon>
        <taxon>Euphorbiaceae</taxon>
        <taxon>Acalyphoideae</taxon>
        <taxon>Acalypheae</taxon>
        <taxon>Ricinus</taxon>
    </lineage>
</organism>
<dbReference type="EMBL" id="EQ973945">
    <property type="protein sequence ID" value="EEF37625.1"/>
    <property type="molecule type" value="Genomic_DNA"/>
</dbReference>
<reference evidence="5" key="1">
    <citation type="journal article" date="2010" name="Nat. Biotechnol.">
        <title>Draft genome sequence of the oilseed species Ricinus communis.</title>
        <authorList>
            <person name="Chan A.P."/>
            <person name="Crabtree J."/>
            <person name="Zhao Q."/>
            <person name="Lorenzi H."/>
            <person name="Orvis J."/>
            <person name="Puiu D."/>
            <person name="Melake-Berhan A."/>
            <person name="Jones K.M."/>
            <person name="Redman J."/>
            <person name="Chen G."/>
            <person name="Cahoon E.B."/>
            <person name="Gedil M."/>
            <person name="Stanke M."/>
            <person name="Haas B.J."/>
            <person name="Wortman J.R."/>
            <person name="Fraser-Liggett C.M."/>
            <person name="Ravel J."/>
            <person name="Rabinowicz P.D."/>
        </authorList>
    </citation>
    <scope>NUCLEOTIDE SEQUENCE [LARGE SCALE GENOMIC DNA]</scope>
    <source>
        <strain evidence="5">cv. Hale</strain>
    </source>
</reference>
<dbReference type="AlphaFoldDB" id="B9SFL3"/>
<dbReference type="eggNOG" id="ENOG502QS9M">
    <property type="taxonomic scope" value="Eukaryota"/>
</dbReference>
<evidence type="ECO:0000313" key="5">
    <source>
        <dbReference type="Proteomes" id="UP000008311"/>
    </source>
</evidence>
<dbReference type="Pfam" id="PF23571">
    <property type="entry name" value="GH3_M"/>
    <property type="match status" value="1"/>
</dbReference>
<dbReference type="InParanoid" id="B9SFL3"/>
<proteinExistence type="inferred from homology"/>
<dbReference type="InterPro" id="IPR055377">
    <property type="entry name" value="GH3_M"/>
</dbReference>
<gene>
    <name evidence="4" type="ORF">RCOM_0647090</name>
</gene>
<comment type="similarity">
    <text evidence="1">Belongs to the IAA-amido conjugating enzyme family.</text>
</comment>
<dbReference type="PANTHER" id="PTHR31901:SF44">
    <property type="entry name" value="INDOLE-3-ACETIC ACID-AMIDO SYNTHETASE GH3.6-RELATED"/>
    <property type="match status" value="1"/>
</dbReference>
<dbReference type="InterPro" id="IPR004993">
    <property type="entry name" value="GH3"/>
</dbReference>
<evidence type="ECO:0000256" key="2">
    <source>
        <dbReference type="ARBA" id="ARBA00022598"/>
    </source>
</evidence>
<accession>B9SFL3</accession>
<name>B9SFL3_RICCO</name>
<evidence type="ECO:0000259" key="3">
    <source>
        <dbReference type="Pfam" id="PF23571"/>
    </source>
</evidence>